<evidence type="ECO:0000256" key="8">
    <source>
        <dbReference type="SAM" id="MobiDB-lite"/>
    </source>
</evidence>
<keyword evidence="4" id="KW-0067">ATP-binding</keyword>
<name>A0A269Z478_9MICO</name>
<keyword evidence="1" id="KW-0808">Transferase</keyword>
<feature type="domain" description="Fido" evidence="9">
    <location>
        <begin position="64"/>
        <end position="205"/>
    </location>
</feature>
<dbReference type="GO" id="GO:0070733">
    <property type="term" value="F:AMPylase activity"/>
    <property type="evidence" value="ECO:0007669"/>
    <property type="project" value="UniProtKB-EC"/>
</dbReference>
<dbReference type="InterPro" id="IPR003812">
    <property type="entry name" value="Fido"/>
</dbReference>
<dbReference type="EC" id="2.7.7.108" evidence="5"/>
<evidence type="ECO:0000313" key="10">
    <source>
        <dbReference type="EMBL" id="PAK92575.1"/>
    </source>
</evidence>
<keyword evidence="3" id="KW-0547">Nucleotide-binding</keyword>
<dbReference type="SUPFAM" id="SSF140931">
    <property type="entry name" value="Fic-like"/>
    <property type="match status" value="1"/>
</dbReference>
<dbReference type="InterPro" id="IPR036597">
    <property type="entry name" value="Fido-like_dom_sf"/>
</dbReference>
<protein>
    <recommendedName>
        <fullName evidence="5">protein adenylyltransferase</fullName>
        <ecNumber evidence="5">2.7.7.108</ecNumber>
    </recommendedName>
</protein>
<evidence type="ECO:0000313" key="11">
    <source>
        <dbReference type="Proteomes" id="UP000216867"/>
    </source>
</evidence>
<evidence type="ECO:0000256" key="7">
    <source>
        <dbReference type="ARBA" id="ARBA00048696"/>
    </source>
</evidence>
<dbReference type="PANTHER" id="PTHR39560">
    <property type="entry name" value="PROTEIN ADENYLYLTRANSFERASE FIC-RELATED"/>
    <property type="match status" value="1"/>
</dbReference>
<gene>
    <name evidence="10" type="ORF">B8X04_17065</name>
</gene>
<evidence type="ECO:0000259" key="9">
    <source>
        <dbReference type="PROSITE" id="PS51459"/>
    </source>
</evidence>
<dbReference type="Gene3D" id="1.10.3290.10">
    <property type="entry name" value="Fido-like domain"/>
    <property type="match status" value="1"/>
</dbReference>
<dbReference type="PROSITE" id="PS51459">
    <property type="entry name" value="FIDO"/>
    <property type="match status" value="1"/>
</dbReference>
<feature type="compositionally biased region" description="Basic and acidic residues" evidence="8">
    <location>
        <begin position="231"/>
        <end position="245"/>
    </location>
</feature>
<evidence type="ECO:0000256" key="3">
    <source>
        <dbReference type="ARBA" id="ARBA00022741"/>
    </source>
</evidence>
<organism evidence="10 11">
    <name type="scientific">Brevibacterium casei</name>
    <dbReference type="NCBI Taxonomy" id="33889"/>
    <lineage>
        <taxon>Bacteria</taxon>
        <taxon>Bacillati</taxon>
        <taxon>Actinomycetota</taxon>
        <taxon>Actinomycetes</taxon>
        <taxon>Micrococcales</taxon>
        <taxon>Brevibacteriaceae</taxon>
        <taxon>Brevibacterium</taxon>
    </lineage>
</organism>
<comment type="catalytic activity">
    <reaction evidence="7">
        <text>L-tyrosyl-[protein] + ATP = O-(5'-adenylyl)-L-tyrosyl-[protein] + diphosphate</text>
        <dbReference type="Rhea" id="RHEA:54288"/>
        <dbReference type="Rhea" id="RHEA-COMP:10136"/>
        <dbReference type="Rhea" id="RHEA-COMP:13846"/>
        <dbReference type="ChEBI" id="CHEBI:30616"/>
        <dbReference type="ChEBI" id="CHEBI:33019"/>
        <dbReference type="ChEBI" id="CHEBI:46858"/>
        <dbReference type="ChEBI" id="CHEBI:83624"/>
        <dbReference type="EC" id="2.7.7.108"/>
    </reaction>
</comment>
<dbReference type="GO" id="GO:0005524">
    <property type="term" value="F:ATP binding"/>
    <property type="evidence" value="ECO:0007669"/>
    <property type="project" value="UniProtKB-KW"/>
</dbReference>
<evidence type="ECO:0000256" key="4">
    <source>
        <dbReference type="ARBA" id="ARBA00022840"/>
    </source>
</evidence>
<evidence type="ECO:0000256" key="6">
    <source>
        <dbReference type="ARBA" id="ARBA00047939"/>
    </source>
</evidence>
<proteinExistence type="predicted"/>
<evidence type="ECO:0000256" key="2">
    <source>
        <dbReference type="ARBA" id="ARBA00022695"/>
    </source>
</evidence>
<reference evidence="10 11" key="1">
    <citation type="submission" date="2017-04" db="EMBL/GenBank/DDBJ databases">
        <title>Kefir bacterial isolates.</title>
        <authorList>
            <person name="Kim Y."/>
            <person name="Blasche S."/>
            <person name="Patil K.R."/>
        </authorList>
    </citation>
    <scope>NUCLEOTIDE SEQUENCE [LARGE SCALE GENOMIC DNA]</scope>
    <source>
        <strain evidence="10 11">OG2</strain>
    </source>
</reference>
<dbReference type="Pfam" id="PF02661">
    <property type="entry name" value="Fic"/>
    <property type="match status" value="1"/>
</dbReference>
<keyword evidence="2" id="KW-0548">Nucleotidyltransferase</keyword>
<evidence type="ECO:0000256" key="5">
    <source>
        <dbReference type="ARBA" id="ARBA00034531"/>
    </source>
</evidence>
<comment type="catalytic activity">
    <reaction evidence="6">
        <text>L-threonyl-[protein] + ATP = 3-O-(5'-adenylyl)-L-threonyl-[protein] + diphosphate</text>
        <dbReference type="Rhea" id="RHEA:54292"/>
        <dbReference type="Rhea" id="RHEA-COMP:11060"/>
        <dbReference type="Rhea" id="RHEA-COMP:13847"/>
        <dbReference type="ChEBI" id="CHEBI:30013"/>
        <dbReference type="ChEBI" id="CHEBI:30616"/>
        <dbReference type="ChEBI" id="CHEBI:33019"/>
        <dbReference type="ChEBI" id="CHEBI:138113"/>
        <dbReference type="EC" id="2.7.7.108"/>
    </reaction>
</comment>
<feature type="region of interest" description="Disordered" evidence="8">
    <location>
        <begin position="214"/>
        <end position="260"/>
    </location>
</feature>
<dbReference type="PANTHER" id="PTHR39560:SF1">
    <property type="entry name" value="PROTEIN ADENYLYLTRANSFERASE FIC-RELATED"/>
    <property type="match status" value="1"/>
</dbReference>
<dbReference type="EMBL" id="NCWY01000033">
    <property type="protein sequence ID" value="PAK92575.1"/>
    <property type="molecule type" value="Genomic_DNA"/>
</dbReference>
<accession>A0A269Z478</accession>
<sequence>MAAQFDTWESYFYPETYDPVTGQGTLKNLLGERDPSVLRQKESARVADRARELRAGEVHIERTFDAEHVKAIHRHLFQDVYEWAGQYRSVDLVKGTPFAFVDDGSIGRHLDTVKDLVAGTQWEKLTHPDFAARAAEVFTHLNQAHPFREGNGRTAKTFMRHVADRSPYTLDFDKTTPDIWNAMSARSRMPSAAGDVDPRPMFYVFNEIAQKRKGPIPGLGKPLDRATQQKQIRERVAKKLRENKLRPPRKGPPTQSGPKL</sequence>
<dbReference type="AlphaFoldDB" id="A0A269Z478"/>
<comment type="caution">
    <text evidence="10">The sequence shown here is derived from an EMBL/GenBank/DDBJ whole genome shotgun (WGS) entry which is preliminary data.</text>
</comment>
<dbReference type="Proteomes" id="UP000216867">
    <property type="component" value="Unassembled WGS sequence"/>
</dbReference>
<evidence type="ECO:0000256" key="1">
    <source>
        <dbReference type="ARBA" id="ARBA00022679"/>
    </source>
</evidence>
<dbReference type="GO" id="GO:0051302">
    <property type="term" value="P:regulation of cell division"/>
    <property type="evidence" value="ECO:0007669"/>
    <property type="project" value="TreeGrafter"/>
</dbReference>
<dbReference type="RefSeq" id="WP_095376917.1">
    <property type="nucleotide sequence ID" value="NZ_NCWY01000033.1"/>
</dbReference>